<keyword evidence="2" id="KW-1185">Reference proteome</keyword>
<dbReference type="STRING" id="1703345.A3860_07045"/>
<evidence type="ECO:0000313" key="1">
    <source>
        <dbReference type="EMBL" id="OQP58077.1"/>
    </source>
</evidence>
<proteinExistence type="predicted"/>
<evidence type="ECO:0000313" key="2">
    <source>
        <dbReference type="Proteomes" id="UP000192796"/>
    </source>
</evidence>
<name>A0A1V9FIG4_9BACT</name>
<comment type="caution">
    <text evidence="1">The sequence shown here is derived from an EMBL/GenBank/DDBJ whole genome shotgun (WGS) entry which is preliminary data.</text>
</comment>
<reference evidence="1 2" key="1">
    <citation type="submission" date="2016-03" db="EMBL/GenBank/DDBJ databases">
        <title>Niastella vici sp. nov., isolated from farmland soil.</title>
        <authorList>
            <person name="Chen L."/>
            <person name="Wang D."/>
            <person name="Yang S."/>
            <person name="Wang G."/>
        </authorList>
    </citation>
    <scope>NUCLEOTIDE SEQUENCE [LARGE SCALE GENOMIC DNA]</scope>
    <source>
        <strain evidence="1 2">DJ57</strain>
    </source>
</reference>
<sequence>MNTNLPGKFLKRKLSELNSALFFAEGDSLFKLPNHLVTEMEINDDGEIRFVIPKPAQNIEAFDKEFPVRLEFFKKGIAYRLKIQGKGFIVEDSAEMEKWLSYSTSRQEKAKNESLLMIKVSVQFVDYTGNISGSFPSRLKMAGMQLTDWLFSHKNAPVSV</sequence>
<gene>
    <name evidence="1" type="ORF">A3860_07045</name>
</gene>
<dbReference type="Proteomes" id="UP000192796">
    <property type="component" value="Unassembled WGS sequence"/>
</dbReference>
<dbReference type="AlphaFoldDB" id="A0A1V9FIG4"/>
<dbReference type="RefSeq" id="WP_081155220.1">
    <property type="nucleotide sequence ID" value="NZ_LVYD01000102.1"/>
</dbReference>
<dbReference type="EMBL" id="LVYD01000102">
    <property type="protein sequence ID" value="OQP58077.1"/>
    <property type="molecule type" value="Genomic_DNA"/>
</dbReference>
<dbReference type="OrthoDB" id="666433at2"/>
<accession>A0A1V9FIG4</accession>
<organism evidence="1 2">
    <name type="scientific">Niastella vici</name>
    <dbReference type="NCBI Taxonomy" id="1703345"/>
    <lineage>
        <taxon>Bacteria</taxon>
        <taxon>Pseudomonadati</taxon>
        <taxon>Bacteroidota</taxon>
        <taxon>Chitinophagia</taxon>
        <taxon>Chitinophagales</taxon>
        <taxon>Chitinophagaceae</taxon>
        <taxon>Niastella</taxon>
    </lineage>
</organism>
<protein>
    <submittedName>
        <fullName evidence="1">Uncharacterized protein</fullName>
    </submittedName>
</protein>